<protein>
    <recommendedName>
        <fullName evidence="2">Semialdehyde dehydrogenase NAD-binding domain-containing protein</fullName>
    </recommendedName>
</protein>
<name>A0ABQ6IT36_9MICO</name>
<dbReference type="EMBL" id="BSUO01000001">
    <property type="protein sequence ID" value="GMA41052.1"/>
    <property type="molecule type" value="Genomic_DNA"/>
</dbReference>
<dbReference type="Pfam" id="PF01118">
    <property type="entry name" value="Semialdhyde_dh"/>
    <property type="match status" value="1"/>
</dbReference>
<dbReference type="InterPro" id="IPR000534">
    <property type="entry name" value="Semialdehyde_DH_NAD-bd"/>
</dbReference>
<dbReference type="RefSeq" id="WP_284304649.1">
    <property type="nucleotide sequence ID" value="NZ_BSUO01000001.1"/>
</dbReference>
<dbReference type="PANTHER" id="PTHR46278">
    <property type="entry name" value="DEHYDROGENASE, PUTATIVE-RELATED"/>
    <property type="match status" value="1"/>
</dbReference>
<evidence type="ECO:0000256" key="1">
    <source>
        <dbReference type="ARBA" id="ARBA00010584"/>
    </source>
</evidence>
<proteinExistence type="inferred from homology"/>
<evidence type="ECO:0000259" key="2">
    <source>
        <dbReference type="SMART" id="SM00859"/>
    </source>
</evidence>
<accession>A0ABQ6IT36</accession>
<sequence length="215" mass="22822">MNAVGDRSRPTLAIVGATGAVGSVMRDLLSQRADIWGEIRLLASSRSAGQTRSVRGEDVVVRELTVDNLDGVDVAMFLVPSEVALRWAPVAVEGGSVVVDASRAFRAEPGVPLVVHAFNRAQVRNRPRGIISSPTGATLVMLDAIGALHSGWGLTDLVVTTFESASGAGTSGVERLYDEVEAVAGDRGLGRHIGDVRRHIDERLAPRSPFPAPWR</sequence>
<comment type="caution">
    <text evidence="3">The sequence shown here is derived from an EMBL/GenBank/DDBJ whole genome shotgun (WGS) entry which is preliminary data.</text>
</comment>
<dbReference type="SUPFAM" id="SSF51735">
    <property type="entry name" value="NAD(P)-binding Rossmann-fold domains"/>
    <property type="match status" value="1"/>
</dbReference>
<reference evidence="4" key="1">
    <citation type="journal article" date="2019" name="Int. J. Syst. Evol. Microbiol.">
        <title>The Global Catalogue of Microorganisms (GCM) 10K type strain sequencing project: providing services to taxonomists for standard genome sequencing and annotation.</title>
        <authorList>
            <consortium name="The Broad Institute Genomics Platform"/>
            <consortium name="The Broad Institute Genome Sequencing Center for Infectious Disease"/>
            <person name="Wu L."/>
            <person name="Ma J."/>
        </authorList>
    </citation>
    <scope>NUCLEOTIDE SEQUENCE [LARGE SCALE GENOMIC DNA]</scope>
    <source>
        <strain evidence="4">NBRC 113072</strain>
    </source>
</reference>
<dbReference type="InterPro" id="IPR036291">
    <property type="entry name" value="NAD(P)-bd_dom_sf"/>
</dbReference>
<dbReference type="Proteomes" id="UP001157126">
    <property type="component" value="Unassembled WGS sequence"/>
</dbReference>
<organism evidence="3 4">
    <name type="scientific">Mobilicoccus caccae</name>
    <dbReference type="NCBI Taxonomy" id="1859295"/>
    <lineage>
        <taxon>Bacteria</taxon>
        <taxon>Bacillati</taxon>
        <taxon>Actinomycetota</taxon>
        <taxon>Actinomycetes</taxon>
        <taxon>Micrococcales</taxon>
        <taxon>Dermatophilaceae</taxon>
        <taxon>Mobilicoccus</taxon>
    </lineage>
</organism>
<dbReference type="SMART" id="SM00859">
    <property type="entry name" value="Semialdhyde_dh"/>
    <property type="match status" value="1"/>
</dbReference>
<evidence type="ECO:0000313" key="3">
    <source>
        <dbReference type="EMBL" id="GMA41052.1"/>
    </source>
</evidence>
<dbReference type="PANTHER" id="PTHR46278:SF2">
    <property type="entry name" value="ASPARTATE-SEMIALDEHYDE DEHYDROGENASE"/>
    <property type="match status" value="1"/>
</dbReference>
<evidence type="ECO:0000313" key="4">
    <source>
        <dbReference type="Proteomes" id="UP001157126"/>
    </source>
</evidence>
<dbReference type="Gene3D" id="3.30.360.10">
    <property type="entry name" value="Dihydrodipicolinate Reductase, domain 2"/>
    <property type="match status" value="1"/>
</dbReference>
<dbReference type="Gene3D" id="3.40.50.720">
    <property type="entry name" value="NAD(P)-binding Rossmann-like Domain"/>
    <property type="match status" value="1"/>
</dbReference>
<feature type="domain" description="Semialdehyde dehydrogenase NAD-binding" evidence="2">
    <location>
        <begin position="11"/>
        <end position="126"/>
    </location>
</feature>
<gene>
    <name evidence="3" type="ORF">GCM10025883_30970</name>
</gene>
<comment type="similarity">
    <text evidence="1">Belongs to the aspartate-semialdehyde dehydrogenase family.</text>
</comment>
<keyword evidence="4" id="KW-1185">Reference proteome</keyword>